<reference evidence="2 3" key="1">
    <citation type="submission" date="2013-11" db="EMBL/GenBank/DDBJ databases">
        <title>Metagenomic analysis of a methanogenic consortium involved in long chain n-alkane degradation.</title>
        <authorList>
            <person name="Davidova I.A."/>
            <person name="Callaghan A.V."/>
            <person name="Wawrik B."/>
            <person name="Pruitt S."/>
            <person name="Marks C."/>
            <person name="Duncan K.E."/>
            <person name="Suflita J.M."/>
        </authorList>
    </citation>
    <scope>NUCLEOTIDE SEQUENCE [LARGE SCALE GENOMIC DNA]</scope>
    <source>
        <strain evidence="2 3">SPR</strain>
    </source>
</reference>
<keyword evidence="3" id="KW-1185">Reference proteome</keyword>
<dbReference type="PANTHER" id="PTHR42867">
    <property type="entry name" value="MEMBRANE PROTEIN-RELATED"/>
    <property type="match status" value="1"/>
</dbReference>
<keyword evidence="1" id="KW-0812">Transmembrane</keyword>
<sequence>MNPQPVGGQAVIEGVMMKAPKRLCVAVRKPSGEILVKNEPFRPLAEGMPFLGYPFLRGPVVLGETLVLGMRALSFSAQEALEEEDGEMGPWTMALTMTLALLAGLGLFVAVPHLISLWLGSLSAFGFDVESVWFHITDGAIKMGLFVGYIWLISRMSEIKRVFMYHGAEHKSIHCLEAGLPLEVENAKGFSCLHPRCGTAFLLVVLLLSIMCFTLVFPFLPRMAEAGWLNQVLQILLKIFLMLPIAGLSYEVIRKAGKHMGKGIWGVLLWPGLQMQRLTTNEPTDDQLEIALEALKAATGTPDSDAASTCVL</sequence>
<dbReference type="Proteomes" id="UP000032233">
    <property type="component" value="Unassembled WGS sequence"/>
</dbReference>
<dbReference type="InParanoid" id="A0A0D2GMM0"/>
<dbReference type="OrthoDB" id="9784805at2"/>
<evidence type="ECO:0000313" key="2">
    <source>
        <dbReference type="EMBL" id="KIX15902.1"/>
    </source>
</evidence>
<organism evidence="2 3">
    <name type="scientific">Dethiosulfatarculus sandiegensis</name>
    <dbReference type="NCBI Taxonomy" id="1429043"/>
    <lineage>
        <taxon>Bacteria</taxon>
        <taxon>Pseudomonadati</taxon>
        <taxon>Thermodesulfobacteriota</taxon>
        <taxon>Desulfarculia</taxon>
        <taxon>Desulfarculales</taxon>
        <taxon>Desulfarculaceae</taxon>
        <taxon>Dethiosulfatarculus</taxon>
    </lineage>
</organism>
<name>A0A0D2GMM0_9BACT</name>
<evidence type="ECO:0000256" key="1">
    <source>
        <dbReference type="SAM" id="Phobius"/>
    </source>
</evidence>
<keyword evidence="1" id="KW-1133">Transmembrane helix</keyword>
<dbReference type="STRING" id="1429043.X474_01090"/>
<feature type="transmembrane region" description="Helical" evidence="1">
    <location>
        <begin position="200"/>
        <end position="220"/>
    </location>
</feature>
<keyword evidence="1" id="KW-0472">Membrane</keyword>
<comment type="caution">
    <text evidence="2">The sequence shown here is derived from an EMBL/GenBank/DDBJ whole genome shotgun (WGS) entry which is preliminary data.</text>
</comment>
<protein>
    <submittedName>
        <fullName evidence="2">Metal-dependent enzyme</fullName>
    </submittedName>
</protein>
<dbReference type="InterPro" id="IPR010787">
    <property type="entry name" value="DUF1385"/>
</dbReference>
<evidence type="ECO:0000313" key="3">
    <source>
        <dbReference type="Proteomes" id="UP000032233"/>
    </source>
</evidence>
<dbReference type="RefSeq" id="WP_044346171.1">
    <property type="nucleotide sequence ID" value="NZ_AZAC01000001.1"/>
</dbReference>
<dbReference type="Pfam" id="PF07136">
    <property type="entry name" value="DUF1385"/>
    <property type="match status" value="1"/>
</dbReference>
<feature type="transmembrane region" description="Helical" evidence="1">
    <location>
        <begin position="232"/>
        <end position="253"/>
    </location>
</feature>
<feature type="transmembrane region" description="Helical" evidence="1">
    <location>
        <begin position="98"/>
        <end position="120"/>
    </location>
</feature>
<dbReference type="AlphaFoldDB" id="A0A0D2GMM0"/>
<gene>
    <name evidence="2" type="ORF">X474_01090</name>
</gene>
<dbReference type="PANTHER" id="PTHR42867:SF1">
    <property type="entry name" value="MEMBRANE PROTEIN-RELATED"/>
    <property type="match status" value="1"/>
</dbReference>
<feature type="transmembrane region" description="Helical" evidence="1">
    <location>
        <begin position="132"/>
        <end position="152"/>
    </location>
</feature>
<proteinExistence type="predicted"/>
<dbReference type="PATRIC" id="fig|1429043.3.peg.231"/>
<accession>A0A0D2GMM0</accession>
<dbReference type="EMBL" id="AZAC01000001">
    <property type="protein sequence ID" value="KIX15902.1"/>
    <property type="molecule type" value="Genomic_DNA"/>
</dbReference>